<dbReference type="InterPro" id="IPR020612">
    <property type="entry name" value="Methylthiotransferase_CS"/>
</dbReference>
<dbReference type="Gene3D" id="3.40.50.12160">
    <property type="entry name" value="Methylthiotransferase, N-terminal domain"/>
    <property type="match status" value="1"/>
</dbReference>
<dbReference type="InterPro" id="IPR006638">
    <property type="entry name" value="Elp3/MiaA/NifB-like_rSAM"/>
</dbReference>
<dbReference type="Pfam" id="PF00919">
    <property type="entry name" value="UPF0004"/>
    <property type="match status" value="1"/>
</dbReference>
<feature type="non-terminal residue" evidence="9">
    <location>
        <position position="1"/>
    </location>
</feature>
<dbReference type="InterPro" id="IPR023404">
    <property type="entry name" value="rSAM_horseshoe"/>
</dbReference>
<dbReference type="SFLD" id="SFLDG01061">
    <property type="entry name" value="methylthiotransferase"/>
    <property type="match status" value="1"/>
</dbReference>
<dbReference type="NCBIfam" id="TIGR00089">
    <property type="entry name" value="MiaB/RimO family radical SAM methylthiotransferase"/>
    <property type="match status" value="1"/>
</dbReference>
<dbReference type="InterPro" id="IPR005839">
    <property type="entry name" value="Methylthiotransferase"/>
</dbReference>
<dbReference type="SUPFAM" id="SSF102114">
    <property type="entry name" value="Radical SAM enzymes"/>
    <property type="match status" value="1"/>
</dbReference>
<sequence length="339" mass="38108">VPQKYFIETFGCQMNVHDSERLAGLLDQAGYQASPTAADADLVVINTCSVRERAEERLYTELGMVPTDAKGKRPVVAVTGCVAQQEGAELLRRGQRVDVVVGTQALTRLPDLVKNSDTFHAAKFDVNPYDNVSFPFSVTKRSDPVRASVTIIEGCNDFCAFCVVPYTRGHERMRASAEILKEVRLAASQGHREIHLLGQIVNHYEAPDRGGCDFAELLRLVHEVPGVDRIRFSSPHPRHVTKRMIEAMQDLPKVCRHLHLPVQSGSSRVLARMRRRHTRDDYLRLVDELRASIPNIALSTDMIIGFPGETDHDFEETMSLTREVGYSSMFSFKYSERPN</sequence>
<feature type="non-terminal residue" evidence="9">
    <location>
        <position position="339"/>
    </location>
</feature>
<name>A0A382KAZ6_9ZZZZ</name>
<dbReference type="PROSITE" id="PS51449">
    <property type="entry name" value="MTTASE_N"/>
    <property type="match status" value="1"/>
</dbReference>
<dbReference type="PROSITE" id="PS01278">
    <property type="entry name" value="MTTASE_RADICAL"/>
    <property type="match status" value="1"/>
</dbReference>
<organism evidence="9">
    <name type="scientific">marine metagenome</name>
    <dbReference type="NCBI Taxonomy" id="408172"/>
    <lineage>
        <taxon>unclassified sequences</taxon>
        <taxon>metagenomes</taxon>
        <taxon>ecological metagenomes</taxon>
    </lineage>
</organism>
<gene>
    <name evidence="9" type="ORF">METZ01_LOCUS273547</name>
</gene>
<dbReference type="PROSITE" id="PS51918">
    <property type="entry name" value="RADICAL_SAM"/>
    <property type="match status" value="1"/>
</dbReference>
<dbReference type="FunFam" id="3.40.50.12160:FF:000003">
    <property type="entry name" value="CDK5 regulatory subunit-associated protein 1"/>
    <property type="match status" value="1"/>
</dbReference>
<dbReference type="GO" id="GO:0051539">
    <property type="term" value="F:4 iron, 4 sulfur cluster binding"/>
    <property type="evidence" value="ECO:0007669"/>
    <property type="project" value="UniProtKB-KW"/>
</dbReference>
<evidence type="ECO:0000259" key="7">
    <source>
        <dbReference type="PROSITE" id="PS51449"/>
    </source>
</evidence>
<dbReference type="InterPro" id="IPR038135">
    <property type="entry name" value="Methylthiotransferase_N_sf"/>
</dbReference>
<evidence type="ECO:0000256" key="6">
    <source>
        <dbReference type="ARBA" id="ARBA00023014"/>
    </source>
</evidence>
<dbReference type="Pfam" id="PF04055">
    <property type="entry name" value="Radical_SAM"/>
    <property type="match status" value="1"/>
</dbReference>
<accession>A0A382KAZ6</accession>
<dbReference type="GO" id="GO:0035597">
    <property type="term" value="F:tRNA-2-methylthio-N(6)-dimethylallyladenosine(37) synthase activity"/>
    <property type="evidence" value="ECO:0007669"/>
    <property type="project" value="TreeGrafter"/>
</dbReference>
<dbReference type="GO" id="GO:0005829">
    <property type="term" value="C:cytosol"/>
    <property type="evidence" value="ECO:0007669"/>
    <property type="project" value="TreeGrafter"/>
</dbReference>
<evidence type="ECO:0000256" key="2">
    <source>
        <dbReference type="ARBA" id="ARBA00022485"/>
    </source>
</evidence>
<evidence type="ECO:0000256" key="5">
    <source>
        <dbReference type="ARBA" id="ARBA00023004"/>
    </source>
</evidence>
<dbReference type="SMART" id="SM00729">
    <property type="entry name" value="Elp3"/>
    <property type="match status" value="1"/>
</dbReference>
<dbReference type="CDD" id="cd01335">
    <property type="entry name" value="Radical_SAM"/>
    <property type="match status" value="1"/>
</dbReference>
<feature type="domain" description="MTTase N-terminal" evidence="7">
    <location>
        <begin position="3"/>
        <end position="118"/>
    </location>
</feature>
<evidence type="ECO:0000259" key="8">
    <source>
        <dbReference type="PROSITE" id="PS51918"/>
    </source>
</evidence>
<dbReference type="SFLD" id="SFLDG01082">
    <property type="entry name" value="B12-binding_domain_containing"/>
    <property type="match status" value="1"/>
</dbReference>
<dbReference type="FunFam" id="3.80.30.20:FF:000001">
    <property type="entry name" value="tRNA-2-methylthio-N(6)-dimethylallyladenosine synthase 2"/>
    <property type="match status" value="1"/>
</dbReference>
<dbReference type="EMBL" id="UINC01079052">
    <property type="protein sequence ID" value="SVC20693.1"/>
    <property type="molecule type" value="Genomic_DNA"/>
</dbReference>
<dbReference type="PANTHER" id="PTHR43020:SF2">
    <property type="entry name" value="MITOCHONDRIAL TRNA METHYLTHIOTRANSFERASE CDK5RAP1"/>
    <property type="match status" value="1"/>
</dbReference>
<keyword evidence="2" id="KW-0004">4Fe-4S</keyword>
<feature type="domain" description="Radical SAM core" evidence="8">
    <location>
        <begin position="141"/>
        <end position="339"/>
    </location>
</feature>
<proteinExistence type="predicted"/>
<dbReference type="GO" id="GO:0046872">
    <property type="term" value="F:metal ion binding"/>
    <property type="evidence" value="ECO:0007669"/>
    <property type="project" value="UniProtKB-KW"/>
</dbReference>
<dbReference type="SFLD" id="SFLDS00029">
    <property type="entry name" value="Radical_SAM"/>
    <property type="match status" value="1"/>
</dbReference>
<keyword evidence="5" id="KW-0408">Iron</keyword>
<evidence type="ECO:0000256" key="1">
    <source>
        <dbReference type="ARBA" id="ARBA00001966"/>
    </source>
</evidence>
<dbReference type="InterPro" id="IPR058240">
    <property type="entry name" value="rSAM_sf"/>
</dbReference>
<evidence type="ECO:0000313" key="9">
    <source>
        <dbReference type="EMBL" id="SVC20693.1"/>
    </source>
</evidence>
<protein>
    <submittedName>
        <fullName evidence="9">Uncharacterized protein</fullName>
    </submittedName>
</protein>
<dbReference type="InterPro" id="IPR007197">
    <property type="entry name" value="rSAM"/>
</dbReference>
<dbReference type="Gene3D" id="3.80.30.20">
    <property type="entry name" value="tm_1862 like domain"/>
    <property type="match status" value="1"/>
</dbReference>
<dbReference type="PANTHER" id="PTHR43020">
    <property type="entry name" value="CDK5 REGULATORY SUBUNIT-ASSOCIATED PROTEIN 1"/>
    <property type="match status" value="1"/>
</dbReference>
<dbReference type="NCBIfam" id="TIGR01574">
    <property type="entry name" value="miaB-methiolase"/>
    <property type="match status" value="1"/>
</dbReference>
<evidence type="ECO:0000256" key="3">
    <source>
        <dbReference type="ARBA" id="ARBA00022691"/>
    </source>
</evidence>
<keyword evidence="4" id="KW-0479">Metal-binding</keyword>
<reference evidence="9" key="1">
    <citation type="submission" date="2018-05" db="EMBL/GenBank/DDBJ databases">
        <authorList>
            <person name="Lanie J.A."/>
            <person name="Ng W.-L."/>
            <person name="Kazmierczak K.M."/>
            <person name="Andrzejewski T.M."/>
            <person name="Davidsen T.M."/>
            <person name="Wayne K.J."/>
            <person name="Tettelin H."/>
            <person name="Glass J.I."/>
            <person name="Rusch D."/>
            <person name="Podicherti R."/>
            <person name="Tsui H.-C.T."/>
            <person name="Winkler M.E."/>
        </authorList>
    </citation>
    <scope>NUCLEOTIDE SEQUENCE</scope>
</reference>
<evidence type="ECO:0000256" key="4">
    <source>
        <dbReference type="ARBA" id="ARBA00022723"/>
    </source>
</evidence>
<comment type="cofactor">
    <cofactor evidence="1">
        <name>[4Fe-4S] cluster</name>
        <dbReference type="ChEBI" id="CHEBI:49883"/>
    </cofactor>
</comment>
<dbReference type="AlphaFoldDB" id="A0A382KAZ6"/>
<keyword evidence="6" id="KW-0411">Iron-sulfur</keyword>
<dbReference type="InterPro" id="IPR013848">
    <property type="entry name" value="Methylthiotransferase_N"/>
</dbReference>
<keyword evidence="3" id="KW-0949">S-adenosyl-L-methionine</keyword>